<sequence length="51" mass="5934">PIIPSGGNNSRLPCRHLHWSSEQSELNVEEGVNNRSWKEFDECCRAHYRPP</sequence>
<dbReference type="Ensembl" id="ENSSMRT00000032583.1">
    <property type="protein sequence ID" value="ENSSMRP00000027918.1"/>
    <property type="gene ID" value="ENSSMRG00000021498.1"/>
</dbReference>
<evidence type="ECO:0000313" key="2">
    <source>
        <dbReference type="Proteomes" id="UP000694421"/>
    </source>
</evidence>
<accession>A0A8D0KN17</accession>
<proteinExistence type="predicted"/>
<reference evidence="1" key="2">
    <citation type="submission" date="2025-09" db="UniProtKB">
        <authorList>
            <consortium name="Ensembl"/>
        </authorList>
    </citation>
    <scope>IDENTIFICATION</scope>
</reference>
<protein>
    <submittedName>
        <fullName evidence="1">Uncharacterized protein</fullName>
    </submittedName>
</protein>
<keyword evidence="2" id="KW-1185">Reference proteome</keyword>
<name>A0A8D0KN17_SALMN</name>
<evidence type="ECO:0000313" key="1">
    <source>
        <dbReference type="Ensembl" id="ENSSMRP00000027918.1"/>
    </source>
</evidence>
<reference evidence="1" key="1">
    <citation type="submission" date="2025-08" db="UniProtKB">
        <authorList>
            <consortium name="Ensembl"/>
        </authorList>
    </citation>
    <scope>IDENTIFICATION</scope>
</reference>
<dbReference type="Proteomes" id="UP000694421">
    <property type="component" value="Unplaced"/>
</dbReference>
<organism evidence="1 2">
    <name type="scientific">Salvator merianae</name>
    <name type="common">Argentine black and white tegu</name>
    <name type="synonym">Tupinambis merianae</name>
    <dbReference type="NCBI Taxonomy" id="96440"/>
    <lineage>
        <taxon>Eukaryota</taxon>
        <taxon>Metazoa</taxon>
        <taxon>Chordata</taxon>
        <taxon>Craniata</taxon>
        <taxon>Vertebrata</taxon>
        <taxon>Euteleostomi</taxon>
        <taxon>Lepidosauria</taxon>
        <taxon>Squamata</taxon>
        <taxon>Bifurcata</taxon>
        <taxon>Unidentata</taxon>
        <taxon>Episquamata</taxon>
        <taxon>Laterata</taxon>
        <taxon>Teiioidea</taxon>
        <taxon>Teiidae</taxon>
        <taxon>Salvator</taxon>
    </lineage>
</organism>
<dbReference type="AlphaFoldDB" id="A0A8D0KN17"/>